<proteinExistence type="predicted"/>
<dbReference type="Pfam" id="PF03004">
    <property type="entry name" value="Transposase_24"/>
    <property type="match status" value="1"/>
</dbReference>
<dbReference type="Pfam" id="PF13952">
    <property type="entry name" value="DUF4216"/>
    <property type="match status" value="1"/>
</dbReference>
<dbReference type="Pfam" id="PF13963">
    <property type="entry name" value="Transpos_assoc"/>
    <property type="match status" value="2"/>
</dbReference>
<dbReference type="EMBL" id="LR999452">
    <property type="protein sequence ID" value="CAE5962825.1"/>
    <property type="molecule type" value="Genomic_DNA"/>
</dbReference>
<dbReference type="InterPro" id="IPR004252">
    <property type="entry name" value="Probable_transposase_24"/>
</dbReference>
<dbReference type="PANTHER" id="PTHR48258">
    <property type="entry name" value="DUF4218 DOMAIN-CONTAINING PROTEIN-RELATED"/>
    <property type="match status" value="1"/>
</dbReference>
<feature type="region of interest" description="Disordered" evidence="1">
    <location>
        <begin position="125"/>
        <end position="150"/>
    </location>
</feature>
<keyword evidence="6" id="KW-1185">Reference proteome</keyword>
<feature type="domain" description="Transposase-associated" evidence="4">
    <location>
        <begin position="728"/>
        <end position="785"/>
    </location>
</feature>
<accession>A0A8S1ZWG0</accession>
<feature type="domain" description="DUF4218" evidence="3">
    <location>
        <begin position="1441"/>
        <end position="1496"/>
    </location>
</feature>
<feature type="region of interest" description="Disordered" evidence="1">
    <location>
        <begin position="1"/>
        <end position="65"/>
    </location>
</feature>
<evidence type="ECO:0000259" key="3">
    <source>
        <dbReference type="Pfam" id="PF13960"/>
    </source>
</evidence>
<organism evidence="5 6">
    <name type="scientific">Arabidopsis arenosa</name>
    <name type="common">Sand rock-cress</name>
    <name type="synonym">Cardaminopsis arenosa</name>
    <dbReference type="NCBI Taxonomy" id="38785"/>
    <lineage>
        <taxon>Eukaryota</taxon>
        <taxon>Viridiplantae</taxon>
        <taxon>Streptophyta</taxon>
        <taxon>Embryophyta</taxon>
        <taxon>Tracheophyta</taxon>
        <taxon>Spermatophyta</taxon>
        <taxon>Magnoliopsida</taxon>
        <taxon>eudicotyledons</taxon>
        <taxon>Gunneridae</taxon>
        <taxon>Pentapetalae</taxon>
        <taxon>rosids</taxon>
        <taxon>malvids</taxon>
        <taxon>Brassicales</taxon>
        <taxon>Brassicaceae</taxon>
        <taxon>Camelineae</taxon>
        <taxon>Arabidopsis</taxon>
    </lineage>
</organism>
<evidence type="ECO:0000313" key="5">
    <source>
        <dbReference type="EMBL" id="CAE5962825.1"/>
    </source>
</evidence>
<dbReference type="Pfam" id="PF13960">
    <property type="entry name" value="DUF4218"/>
    <property type="match status" value="1"/>
</dbReference>
<dbReference type="InterPro" id="IPR004242">
    <property type="entry name" value="Transposase_21"/>
</dbReference>
<feature type="compositionally biased region" description="Polar residues" evidence="1">
    <location>
        <begin position="139"/>
        <end position="150"/>
    </location>
</feature>
<evidence type="ECO:0000259" key="2">
    <source>
        <dbReference type="Pfam" id="PF13952"/>
    </source>
</evidence>
<sequence length="1783" mass="199385">MAKTRGGGQVAARRSRRNQGLEVEDVAPATTLKVNKKVNKKKTANKVARRRSSTRAKKVAAVDDEVEDVTPKVAAVDDEGQEEDEEEVANIEEEACLTGQDQQEYHQEEAATMEVAANNEEVANKEEDGVGNGQDKAIPTNTDEGSQCENPNERVSVSFTDFGDHVGTGSVRLSSFLGVLVSQFIPVTISDWRQVDAATKETLWEQIQGRFDMEEEWKKAVIMKQMCNIFRGMKSRLVTKVRAAETAADILALKPSNIPSIQVWNSWVKSKTSKAFTEVSNKMRKLRHDQIPQTSSRKGLVRLADDMKKKSSNPSKVTRTKVWLAGHTHADGRPVKPQFAETIKQIQSLDSEMDSTSAADNIREDAVSQILGKDKPGRVRGFGRGITATKLAFMQARDAKMAEMKSEIDELKGMFRNLAGKKKSYCDTETCETETCESSGVFKVGDRVQLLDWIHSREVVVGEGEFCSDEQMYKIGRIPIGPNAVAVIVSSVLSSTASLWRPTSDVLYLKEAVGCKISWPMDKVLRVPFTSEDVSLGPNKEGETRSCKIFDWENIENDELIAEGIVCSSNSKERVNNIPLGPGAVSLQVVKVFNFNAPLWRPTADISVIGEAIHEKIAWPVLKIDVTAAATPEPTLTKSVSPGSNSSTKSPKQKCVLLDCNNSGRIVAEGRVMSTDPEDKCHNVPLGPNASKVSVDLIKIGNAKVWRPNSEFVFISDAVGSVVPWPTEKVKNTIEYSEGATNFANSSARRLGNLSEMLCPCRDCRNLCHQSIEVIAEHIVLRGVFKVGDRVQLLDWIHSREVVVGEGEFCSDEPMYKIGRIPIGPNAVAVIVSSVLSSTASLWRPTSDVLYLKEAVGCKISWPMDKVLRVPFTSEDVSLGPNKEGETRSCKIFDWENIENDELIAEGIVCSSNSKERVNNIPLGPGAVSLQVVKVFNFNAPLWRPTADISVIGEAIHEKIAWPVLKIDVTAAATPEPTLTKSVSPGSNSSTKSPEQRCVLLDCNNSGRIVAEGRVMSTDPEDKCHNVPLGPNASKVSVDLNKIGNAKVWRPNSEFVFISDAVGSVVPWPTEKVKNTIEYSEGATNFAKSSARRLGNLSEMLCPCRDCRNLCHQSIEEIVEHLVLRGMDKKYKTSCWNFHGEKRADTEDNAPQHETEAFDLFKTAFSMGEALGTLSGCKVKGKQACNVCGKHTPSRWLKFSRKFVYMGNRKRLPPGHRYRYKKAWFDNTVEEGTANRIQTGSEIYETLQAFRNDFGKPLDKESKRKRTELDQDEVVEEEEYEESNDIWRWKKRSIFFELPYWKDLLVRHNIDVMHVEKNVSDAILSILMQSAKSKDGLKARKDLEDIGIRNHLHTEVRGKKTYLPPAAYWLSKKEKTIFCQRLSKFRGPDGYCGNIANSVSVTPPNIGSLKSHDHHVLVQNLLPAALRGLLHKGPRIAINRLCSYFNRYMKTLKAFVKNHARPEACMAEGYLAGECVAFCLEFLKDSVPVQETVNRNEDIEADRSVVEGRPLQKGIEVTLSDKDRDNAHRYVLMNMASLDPYVEMHLEELQANDARCAKSETLLWKNHTEQFAQWLKKKIHSDSRNSHSKEIRWLAFGPRNVALAHKGFIVNGQRFHTDAVKRKTQNSGITYEAFSMCRSSARDMRQVANVLTYYGVIKEILLMDYDMFKVPLFRCNWANTGNGVKEEDGFTLVNLHMNQTAYLKDPFILPSQAKQVFYSREDDNSNWYVVMRAPPRGYHELETEKDLGGAPLPVQEVDDLDDEAFDDDSVYVRDDCEGLLVVD</sequence>
<dbReference type="InterPro" id="IPR025312">
    <property type="entry name" value="DUF4216"/>
</dbReference>
<dbReference type="InterPro" id="IPR025452">
    <property type="entry name" value="DUF4218"/>
</dbReference>
<dbReference type="PANTHER" id="PTHR48258:SF3">
    <property type="entry name" value="FK506-BINDING PROTEIN 4-LIKE ISOFORM X1"/>
    <property type="match status" value="1"/>
</dbReference>
<feature type="domain" description="DUF4216" evidence="2">
    <location>
        <begin position="1665"/>
        <end position="1730"/>
    </location>
</feature>
<gene>
    <name evidence="5" type="ORF">AARE701A_LOCUS4463</name>
</gene>
<dbReference type="Proteomes" id="UP000682877">
    <property type="component" value="Chromosome 2"/>
</dbReference>
<name>A0A8S1ZWG0_ARAAE</name>
<dbReference type="Pfam" id="PF02992">
    <property type="entry name" value="Transposase_21"/>
    <property type="match status" value="1"/>
</dbReference>
<dbReference type="InterPro" id="IPR029480">
    <property type="entry name" value="Transpos_assoc"/>
</dbReference>
<evidence type="ECO:0000256" key="1">
    <source>
        <dbReference type="SAM" id="MobiDB-lite"/>
    </source>
</evidence>
<reference evidence="5" key="1">
    <citation type="submission" date="2021-01" db="EMBL/GenBank/DDBJ databases">
        <authorList>
            <person name="Bezrukov I."/>
        </authorList>
    </citation>
    <scope>NUCLEOTIDE SEQUENCE</scope>
</reference>
<evidence type="ECO:0000313" key="6">
    <source>
        <dbReference type="Proteomes" id="UP000682877"/>
    </source>
</evidence>
<feature type="domain" description="Transposase-associated" evidence="4">
    <location>
        <begin position="1071"/>
        <end position="1141"/>
    </location>
</feature>
<evidence type="ECO:0000259" key="4">
    <source>
        <dbReference type="Pfam" id="PF13963"/>
    </source>
</evidence>
<protein>
    <submittedName>
        <fullName evidence="5">Uncharacterized protein</fullName>
    </submittedName>
</protein>
<feature type="compositionally biased region" description="Basic residues" evidence="1">
    <location>
        <begin position="34"/>
        <end position="58"/>
    </location>
</feature>